<evidence type="ECO:0008006" key="3">
    <source>
        <dbReference type="Google" id="ProtNLM"/>
    </source>
</evidence>
<keyword evidence="2" id="KW-1185">Reference proteome</keyword>
<evidence type="ECO:0000313" key="2">
    <source>
        <dbReference type="Proteomes" id="UP000077266"/>
    </source>
</evidence>
<dbReference type="Proteomes" id="UP000077266">
    <property type="component" value="Unassembled WGS sequence"/>
</dbReference>
<name>A0A165MSX4_EXIGL</name>
<reference evidence="1 2" key="1">
    <citation type="journal article" date="2016" name="Mol. Biol. Evol.">
        <title>Comparative Genomics of Early-Diverging Mushroom-Forming Fungi Provides Insights into the Origins of Lignocellulose Decay Capabilities.</title>
        <authorList>
            <person name="Nagy L.G."/>
            <person name="Riley R."/>
            <person name="Tritt A."/>
            <person name="Adam C."/>
            <person name="Daum C."/>
            <person name="Floudas D."/>
            <person name="Sun H."/>
            <person name="Yadav J.S."/>
            <person name="Pangilinan J."/>
            <person name="Larsson K.H."/>
            <person name="Matsuura K."/>
            <person name="Barry K."/>
            <person name="Labutti K."/>
            <person name="Kuo R."/>
            <person name="Ohm R.A."/>
            <person name="Bhattacharya S.S."/>
            <person name="Shirouzu T."/>
            <person name="Yoshinaga Y."/>
            <person name="Martin F.M."/>
            <person name="Grigoriev I.V."/>
            <person name="Hibbett D.S."/>
        </authorList>
    </citation>
    <scope>NUCLEOTIDE SEQUENCE [LARGE SCALE GENOMIC DNA]</scope>
    <source>
        <strain evidence="1 2">HHB12029</strain>
    </source>
</reference>
<accession>A0A165MSX4</accession>
<protein>
    <recommendedName>
        <fullName evidence="3">F-box domain-containing protein</fullName>
    </recommendedName>
</protein>
<dbReference type="EMBL" id="KV425907">
    <property type="protein sequence ID" value="KZV99707.1"/>
    <property type="molecule type" value="Genomic_DNA"/>
</dbReference>
<sequence length="414" mass="46053">MPFFTNGPEIPYHSPECLSIPVLTADLHDMSLEQSDSVFLLTPVELQLRVLDFCDSATTANLAAVHSSWTESARDALYRHIAFVAGMDRAKPRLQLLAETLTTRPTLASRVRALNVAFDTVGMTMRSEKAAAQYLGECIGSASGLQYLLLPSRDECLLDETIRLLQADEIRLRGLKLSRDLMRKMRNPDSKDLAFRSAVISAATARNTTLTVLIVDRGEDITLWDALMDYAPALSIIGLGDDFIALPLWRYVPSDSEAALDGYLHDLRQALVHPFSAVASYQVRTLQVTIPLSMSHVFHRTLGCLLPSPTFNHVQKLCISSPPQLSSSTAARPLQSDELIRFVGPLSHQLQQIVIRRSEPEPIEKSPQPLLLDTTPESLAIALGDRCPCLTYLELPTTVLVRWNLECNQWKRII</sequence>
<evidence type="ECO:0000313" key="1">
    <source>
        <dbReference type="EMBL" id="KZV99707.1"/>
    </source>
</evidence>
<dbReference type="AlphaFoldDB" id="A0A165MSX4"/>
<gene>
    <name evidence="1" type="ORF">EXIGLDRAFT_831256</name>
</gene>
<proteinExistence type="predicted"/>
<organism evidence="1 2">
    <name type="scientific">Exidia glandulosa HHB12029</name>
    <dbReference type="NCBI Taxonomy" id="1314781"/>
    <lineage>
        <taxon>Eukaryota</taxon>
        <taxon>Fungi</taxon>
        <taxon>Dikarya</taxon>
        <taxon>Basidiomycota</taxon>
        <taxon>Agaricomycotina</taxon>
        <taxon>Agaricomycetes</taxon>
        <taxon>Auriculariales</taxon>
        <taxon>Exidiaceae</taxon>
        <taxon>Exidia</taxon>
    </lineage>
</organism>
<dbReference type="InParanoid" id="A0A165MSX4"/>